<organism evidence="1 2">
    <name type="scientific">Rhodotorula paludigena</name>
    <dbReference type="NCBI Taxonomy" id="86838"/>
    <lineage>
        <taxon>Eukaryota</taxon>
        <taxon>Fungi</taxon>
        <taxon>Dikarya</taxon>
        <taxon>Basidiomycota</taxon>
        <taxon>Pucciniomycotina</taxon>
        <taxon>Microbotryomycetes</taxon>
        <taxon>Sporidiobolales</taxon>
        <taxon>Sporidiobolaceae</taxon>
        <taxon>Rhodotorula</taxon>
    </lineage>
</organism>
<gene>
    <name evidence="1" type="ORF">Rhopal_002142-T1</name>
</gene>
<comment type="caution">
    <text evidence="1">The sequence shown here is derived from an EMBL/GenBank/DDBJ whole genome shotgun (WGS) entry which is preliminary data.</text>
</comment>
<reference evidence="1 2" key="1">
    <citation type="submission" date="2021-12" db="EMBL/GenBank/DDBJ databases">
        <title>High titer production of polyol ester of fatty acids by Rhodotorula paludigena BS15 towards product separation-free biomass refinery.</title>
        <authorList>
            <person name="Mano J."/>
            <person name="Ono H."/>
            <person name="Tanaka T."/>
            <person name="Naito K."/>
            <person name="Sushida H."/>
            <person name="Ike M."/>
            <person name="Tokuyasu K."/>
            <person name="Kitaoka M."/>
        </authorList>
    </citation>
    <scope>NUCLEOTIDE SEQUENCE [LARGE SCALE GENOMIC DNA]</scope>
    <source>
        <strain evidence="1 2">BS15</strain>
    </source>
</reference>
<evidence type="ECO:0000313" key="1">
    <source>
        <dbReference type="EMBL" id="GJN89168.1"/>
    </source>
</evidence>
<dbReference type="Proteomes" id="UP001342314">
    <property type="component" value="Unassembled WGS sequence"/>
</dbReference>
<protein>
    <submittedName>
        <fullName evidence="1">Uncharacterized protein</fullName>
    </submittedName>
</protein>
<dbReference type="AlphaFoldDB" id="A0AAV5GKI1"/>
<dbReference type="EMBL" id="BQKY01000004">
    <property type="protein sequence ID" value="GJN89168.1"/>
    <property type="molecule type" value="Genomic_DNA"/>
</dbReference>
<keyword evidence="2" id="KW-1185">Reference proteome</keyword>
<accession>A0AAV5GKI1</accession>
<evidence type="ECO:0000313" key="2">
    <source>
        <dbReference type="Proteomes" id="UP001342314"/>
    </source>
</evidence>
<name>A0AAV5GKI1_9BASI</name>
<proteinExistence type="predicted"/>
<sequence length="77" mass="8200">MAPATSSKAHKKALKALQAREQLASKWLIRLSLFLALLGWVYDEYAGDRAKERTGKGHGGGTGGAGKQVMIYVGVAL</sequence>